<dbReference type="AlphaFoldDB" id="A0A7W9DRV5"/>
<name>A0A7W9DRV5_9ACTN</name>
<evidence type="ECO:0000313" key="1">
    <source>
        <dbReference type="EMBL" id="MBB5628868.1"/>
    </source>
</evidence>
<evidence type="ECO:0008006" key="3">
    <source>
        <dbReference type="Google" id="ProtNLM"/>
    </source>
</evidence>
<proteinExistence type="predicted"/>
<organism evidence="1 2">
    <name type="scientific">Sphaerisporangium krabiense</name>
    <dbReference type="NCBI Taxonomy" id="763782"/>
    <lineage>
        <taxon>Bacteria</taxon>
        <taxon>Bacillati</taxon>
        <taxon>Actinomycetota</taxon>
        <taxon>Actinomycetes</taxon>
        <taxon>Streptosporangiales</taxon>
        <taxon>Streptosporangiaceae</taxon>
        <taxon>Sphaerisporangium</taxon>
    </lineage>
</organism>
<dbReference type="Proteomes" id="UP000588112">
    <property type="component" value="Unassembled WGS sequence"/>
</dbReference>
<evidence type="ECO:0000313" key="2">
    <source>
        <dbReference type="Proteomes" id="UP000588112"/>
    </source>
</evidence>
<dbReference type="EMBL" id="JACHBR010000001">
    <property type="protein sequence ID" value="MBB5628868.1"/>
    <property type="molecule type" value="Genomic_DNA"/>
</dbReference>
<reference evidence="1 2" key="1">
    <citation type="submission" date="2020-08" db="EMBL/GenBank/DDBJ databases">
        <title>Sequencing the genomes of 1000 actinobacteria strains.</title>
        <authorList>
            <person name="Klenk H.-P."/>
        </authorList>
    </citation>
    <scope>NUCLEOTIDE SEQUENCE [LARGE SCALE GENOMIC DNA]</scope>
    <source>
        <strain evidence="1 2">DSM 45790</strain>
    </source>
</reference>
<dbReference type="SUPFAM" id="SSF52540">
    <property type="entry name" value="P-loop containing nucleoside triphosphate hydrolases"/>
    <property type="match status" value="1"/>
</dbReference>
<protein>
    <recommendedName>
        <fullName evidence="3">Dynamin family protein</fullName>
    </recommendedName>
</protein>
<dbReference type="RefSeq" id="WP_184613581.1">
    <property type="nucleotide sequence ID" value="NZ_BOOS01000002.1"/>
</dbReference>
<accession>A0A7W9DRV5</accession>
<keyword evidence="2" id="KW-1185">Reference proteome</keyword>
<gene>
    <name evidence="1" type="ORF">BJ981_004567</name>
</gene>
<comment type="caution">
    <text evidence="1">The sequence shown here is derived from an EMBL/GenBank/DDBJ whole genome shotgun (WGS) entry which is preliminary data.</text>
</comment>
<sequence>MSEVSVALQRLIEVRGRNLPVVQREIARWQAIDAHLDELQAAVADLKAHAFTGGDAGDLTVPRVAELRLGIAEVVEVYRVLAARFSRATINIGVSGAARMGKSTLLQAVSGLGDDQIPTADGIPVTAVRSKIYHAPVRRAELRMHTAGSFLAEVIAPYHAGAGLPQVPRSIEEFRRWEYPPADDNDSEIRGALIRLRECQSSLATYEGLLTGGTRAIDLHELRRYVAYPTSEERDPAAGPVARRHLAVREARVECPFPNAEDVTDLAIIDLPGLGDLAPDAEGRHVEGLRNEVDAVLLVKRASDTSSYWGKADVNTMKLLDVVRGFIRSDGEFAFIVLNRNTVNPKLNDDLRGDILLNVNEGQDGRHITVFETDVRDAAAVHEDVLAPLLRRLSTGLPTMDREGLAWATGRAEDIAAGILTALGDLGGTLRTVRDPVGVPEEVIELKADQLRTALARRLGGLVAEMTAAVEGGDSDDGFAKAVEAAYENVLGWAGDGFGQGEDGWRRRALDVMITERNAAVFAGPEFSRIRLEISRRFGALDDFFSVQVRDMWDKVAAACREECGVLLGEDDGDGRTTLEHLAAAFAESAQPCPTLAASVGALLDVRLEYRTLLYPRVRADLGSLNLQVRHPQTGQQTQQVAVELTEDGAADLYRIIGGLAEQAAFRTRRSLLGERVTPAVVLQAVVEQFEDALIRSGPSVQEFRRFVRSYRNELWPEEFRGIDEANARYARVTRSITAITEELEGAA</sequence>
<dbReference type="InterPro" id="IPR027417">
    <property type="entry name" value="P-loop_NTPase"/>
</dbReference>